<dbReference type="PANTHER" id="PTHR21301">
    <property type="entry name" value="REVERSE TRANSCRIPTASE"/>
    <property type="match status" value="1"/>
</dbReference>
<feature type="domain" description="Helix-turn-helix" evidence="1">
    <location>
        <begin position="4"/>
        <end position="62"/>
    </location>
</feature>
<dbReference type="Pfam" id="PF26215">
    <property type="entry name" value="HTH_animal"/>
    <property type="match status" value="1"/>
</dbReference>
<reference evidence="2" key="1">
    <citation type="submission" date="2015-11" db="EMBL/GenBank/DDBJ databases">
        <title>De novo transcriptome assembly of four potential Pierce s Disease insect vectors from Arizona vineyards.</title>
        <authorList>
            <person name="Tassone E.E."/>
        </authorList>
    </citation>
    <scope>NUCLEOTIDE SEQUENCE</scope>
</reference>
<dbReference type="EMBL" id="GECZ01018946">
    <property type="protein sequence ID" value="JAS50823.1"/>
    <property type="molecule type" value="Transcribed_RNA"/>
</dbReference>
<dbReference type="AlphaFoldDB" id="A0A1B6FLF1"/>
<accession>A0A1B6FLF1</accession>
<feature type="non-terminal residue" evidence="2">
    <location>
        <position position="1"/>
    </location>
</feature>
<sequence length="155" mass="17942">NTFQYLHYDSCHPSHVKKAIPKSLAKRAQNLCSEKYHLEKYIDNLLSAFSNRGYPRKLLNNKLNIKTLSIGTNQSKFDNDDPKSLTKYHPGVYKINNILRVAYSLWDSSTSTNNIFKHTPKIKFRKPPVLKDILVHPKLPEHNKNKKQENIIVGS</sequence>
<dbReference type="PANTHER" id="PTHR21301:SF10">
    <property type="entry name" value="REVERSE TRANSCRIPTASE DOMAIN-CONTAINING PROTEIN"/>
    <property type="match status" value="1"/>
</dbReference>
<gene>
    <name evidence="2" type="ORF">g.6779</name>
</gene>
<proteinExistence type="predicted"/>
<name>A0A1B6FLF1_9HEMI</name>
<dbReference type="InterPro" id="IPR058912">
    <property type="entry name" value="HTH_animal"/>
</dbReference>
<evidence type="ECO:0000259" key="1">
    <source>
        <dbReference type="Pfam" id="PF26215"/>
    </source>
</evidence>
<feature type="non-terminal residue" evidence="2">
    <location>
        <position position="155"/>
    </location>
</feature>
<protein>
    <recommendedName>
        <fullName evidence="1">Helix-turn-helix domain-containing protein</fullName>
    </recommendedName>
</protein>
<organism evidence="2">
    <name type="scientific">Cuerna arida</name>
    <dbReference type="NCBI Taxonomy" id="1464854"/>
    <lineage>
        <taxon>Eukaryota</taxon>
        <taxon>Metazoa</taxon>
        <taxon>Ecdysozoa</taxon>
        <taxon>Arthropoda</taxon>
        <taxon>Hexapoda</taxon>
        <taxon>Insecta</taxon>
        <taxon>Pterygota</taxon>
        <taxon>Neoptera</taxon>
        <taxon>Paraneoptera</taxon>
        <taxon>Hemiptera</taxon>
        <taxon>Auchenorrhyncha</taxon>
        <taxon>Membracoidea</taxon>
        <taxon>Cicadellidae</taxon>
        <taxon>Cicadellinae</taxon>
        <taxon>Proconiini</taxon>
        <taxon>Cuerna</taxon>
    </lineage>
</organism>
<evidence type="ECO:0000313" key="2">
    <source>
        <dbReference type="EMBL" id="JAS50823.1"/>
    </source>
</evidence>